<dbReference type="OrthoDB" id="546861at2759"/>
<dbReference type="Gene3D" id="1.20.5.110">
    <property type="match status" value="1"/>
</dbReference>
<evidence type="ECO:0000256" key="8">
    <source>
        <dbReference type="SAM" id="Phobius"/>
    </source>
</evidence>
<evidence type="ECO:0000259" key="9">
    <source>
        <dbReference type="PROSITE" id="PS50192"/>
    </source>
</evidence>
<accession>A0A9W7LEL8</accession>
<feature type="transmembrane region" description="Helical" evidence="8">
    <location>
        <begin position="107"/>
        <end position="130"/>
    </location>
</feature>
<feature type="domain" description="T-SNARE coiled-coil homology" evidence="9">
    <location>
        <begin position="39"/>
        <end position="101"/>
    </location>
</feature>
<evidence type="ECO:0000256" key="6">
    <source>
        <dbReference type="SAM" id="Coils"/>
    </source>
</evidence>
<organism evidence="10 11">
    <name type="scientific">Triparma columacea</name>
    <dbReference type="NCBI Taxonomy" id="722753"/>
    <lineage>
        <taxon>Eukaryota</taxon>
        <taxon>Sar</taxon>
        <taxon>Stramenopiles</taxon>
        <taxon>Ochrophyta</taxon>
        <taxon>Bolidophyceae</taxon>
        <taxon>Parmales</taxon>
        <taxon>Triparmaceae</taxon>
        <taxon>Triparma</taxon>
    </lineage>
</organism>
<gene>
    <name evidence="10" type="ORF">TrCOL_g11120</name>
</gene>
<dbReference type="EMBL" id="BRYA01000322">
    <property type="protein sequence ID" value="GMI46991.1"/>
    <property type="molecule type" value="Genomic_DNA"/>
</dbReference>
<dbReference type="CDD" id="cd15841">
    <property type="entry name" value="SNARE_Qc"/>
    <property type="match status" value="1"/>
</dbReference>
<comment type="subcellular location">
    <subcellularLocation>
        <location evidence="1">Membrane</location>
        <topology evidence="1">Single-pass membrane protein</topology>
    </subcellularLocation>
</comment>
<proteinExistence type="predicted"/>
<evidence type="ECO:0000256" key="5">
    <source>
        <dbReference type="ARBA" id="ARBA00023136"/>
    </source>
</evidence>
<evidence type="ECO:0000256" key="2">
    <source>
        <dbReference type="ARBA" id="ARBA00022448"/>
    </source>
</evidence>
<protein>
    <recommendedName>
        <fullName evidence="9">t-SNARE coiled-coil homology domain-containing protein</fullName>
    </recommendedName>
</protein>
<dbReference type="GO" id="GO:0012505">
    <property type="term" value="C:endomembrane system"/>
    <property type="evidence" value="ECO:0007669"/>
    <property type="project" value="UniProtKB-ARBA"/>
</dbReference>
<dbReference type="SMART" id="SM00397">
    <property type="entry name" value="t_SNARE"/>
    <property type="match status" value="1"/>
</dbReference>
<reference evidence="11" key="1">
    <citation type="journal article" date="2023" name="Commun. Biol.">
        <title>Genome analysis of Parmales, the sister group of diatoms, reveals the evolutionary specialization of diatoms from phago-mixotrophs to photoautotrophs.</title>
        <authorList>
            <person name="Ban H."/>
            <person name="Sato S."/>
            <person name="Yoshikawa S."/>
            <person name="Yamada K."/>
            <person name="Nakamura Y."/>
            <person name="Ichinomiya M."/>
            <person name="Sato N."/>
            <person name="Blanc-Mathieu R."/>
            <person name="Endo H."/>
            <person name="Kuwata A."/>
            <person name="Ogata H."/>
        </authorList>
    </citation>
    <scope>NUCLEOTIDE SEQUENCE [LARGE SCALE GENOMIC DNA]</scope>
</reference>
<sequence>MPSNSRGQNGKYRKVPTYEDDYDNDDNDDFIMDAVRSQQQMMKDQDESLDVLGQGAARLGQISLEISSELKMQNKMLDDMGEELDSAELNLAVVTKKTQELIKKSGGCGYFSAIVGLSFVVILLFFLIVYT</sequence>
<keyword evidence="4 8" id="KW-1133">Transmembrane helix</keyword>
<feature type="coiled-coil region" evidence="6">
    <location>
        <begin position="70"/>
        <end position="97"/>
    </location>
</feature>
<evidence type="ECO:0000256" key="4">
    <source>
        <dbReference type="ARBA" id="ARBA00022989"/>
    </source>
</evidence>
<dbReference type="SUPFAM" id="SSF58038">
    <property type="entry name" value="SNARE fusion complex"/>
    <property type="match status" value="1"/>
</dbReference>
<keyword evidence="11" id="KW-1185">Reference proteome</keyword>
<evidence type="ECO:0000256" key="1">
    <source>
        <dbReference type="ARBA" id="ARBA00004167"/>
    </source>
</evidence>
<evidence type="ECO:0000256" key="3">
    <source>
        <dbReference type="ARBA" id="ARBA00022692"/>
    </source>
</evidence>
<keyword evidence="3 8" id="KW-0812">Transmembrane</keyword>
<dbReference type="Proteomes" id="UP001165065">
    <property type="component" value="Unassembled WGS sequence"/>
</dbReference>
<evidence type="ECO:0000313" key="11">
    <source>
        <dbReference type="Proteomes" id="UP001165065"/>
    </source>
</evidence>
<dbReference type="PROSITE" id="PS50192">
    <property type="entry name" value="T_SNARE"/>
    <property type="match status" value="1"/>
</dbReference>
<keyword evidence="6" id="KW-0175">Coiled coil</keyword>
<evidence type="ECO:0000313" key="10">
    <source>
        <dbReference type="EMBL" id="GMI46991.1"/>
    </source>
</evidence>
<dbReference type="InterPro" id="IPR000727">
    <property type="entry name" value="T_SNARE_dom"/>
</dbReference>
<feature type="region of interest" description="Disordered" evidence="7">
    <location>
        <begin position="1"/>
        <end position="25"/>
    </location>
</feature>
<comment type="caution">
    <text evidence="10">The sequence shown here is derived from an EMBL/GenBank/DDBJ whole genome shotgun (WGS) entry which is preliminary data.</text>
</comment>
<evidence type="ECO:0000256" key="7">
    <source>
        <dbReference type="SAM" id="MobiDB-lite"/>
    </source>
</evidence>
<dbReference type="GO" id="GO:0016020">
    <property type="term" value="C:membrane"/>
    <property type="evidence" value="ECO:0007669"/>
    <property type="project" value="UniProtKB-SubCell"/>
</dbReference>
<name>A0A9W7LEL8_9STRA</name>
<keyword evidence="2" id="KW-0813">Transport</keyword>
<dbReference type="PANTHER" id="PTHR12791">
    <property type="entry name" value="GOLGI SNARE BET1-RELATED"/>
    <property type="match status" value="1"/>
</dbReference>
<dbReference type="AlphaFoldDB" id="A0A9W7LEL8"/>
<dbReference type="GO" id="GO:0005737">
    <property type="term" value="C:cytoplasm"/>
    <property type="evidence" value="ECO:0007669"/>
    <property type="project" value="UniProtKB-ARBA"/>
</dbReference>
<keyword evidence="5 8" id="KW-0472">Membrane</keyword>